<organism evidence="14 15">
    <name type="scientific">Canna indica</name>
    <name type="common">Indian-shot</name>
    <dbReference type="NCBI Taxonomy" id="4628"/>
    <lineage>
        <taxon>Eukaryota</taxon>
        <taxon>Viridiplantae</taxon>
        <taxon>Streptophyta</taxon>
        <taxon>Embryophyta</taxon>
        <taxon>Tracheophyta</taxon>
        <taxon>Spermatophyta</taxon>
        <taxon>Magnoliopsida</taxon>
        <taxon>Liliopsida</taxon>
        <taxon>Zingiberales</taxon>
        <taxon>Cannaceae</taxon>
        <taxon>Canna</taxon>
    </lineage>
</organism>
<keyword evidence="10" id="KW-0408">Iron</keyword>
<dbReference type="GO" id="GO:0006633">
    <property type="term" value="P:fatty acid biosynthetic process"/>
    <property type="evidence" value="ECO:0007669"/>
    <property type="project" value="UniProtKB-KW"/>
</dbReference>
<evidence type="ECO:0000256" key="9">
    <source>
        <dbReference type="ARBA" id="ARBA00023002"/>
    </source>
</evidence>
<keyword evidence="15" id="KW-1185">Reference proteome</keyword>
<keyword evidence="7" id="KW-0276">Fatty acid metabolism</keyword>
<evidence type="ECO:0000256" key="1">
    <source>
        <dbReference type="ARBA" id="ARBA00001954"/>
    </source>
</evidence>
<keyword evidence="12" id="KW-0275">Fatty acid biosynthesis</keyword>
<evidence type="ECO:0000256" key="6">
    <source>
        <dbReference type="ARBA" id="ARBA00022723"/>
    </source>
</evidence>
<proteinExistence type="inferred from homology"/>
<evidence type="ECO:0000313" key="14">
    <source>
        <dbReference type="EMBL" id="WOL11517.1"/>
    </source>
</evidence>
<evidence type="ECO:0000256" key="7">
    <source>
        <dbReference type="ARBA" id="ARBA00022832"/>
    </source>
</evidence>
<dbReference type="EMBL" id="CP136895">
    <property type="protein sequence ID" value="WOL11517.1"/>
    <property type="molecule type" value="Genomic_DNA"/>
</dbReference>
<keyword evidence="5" id="KW-0444">Lipid biosynthesis</keyword>
<dbReference type="GO" id="GO:0046872">
    <property type="term" value="F:metal ion binding"/>
    <property type="evidence" value="ECO:0007669"/>
    <property type="project" value="UniProtKB-KW"/>
</dbReference>
<dbReference type="SUPFAM" id="SSF47240">
    <property type="entry name" value="Ferritin-like"/>
    <property type="match status" value="1"/>
</dbReference>
<dbReference type="InterPro" id="IPR005067">
    <property type="entry name" value="Fatty_acid_desaturase-2"/>
</dbReference>
<feature type="compositionally biased region" description="Basic residues" evidence="13">
    <location>
        <begin position="58"/>
        <end position="74"/>
    </location>
</feature>
<dbReference type="InterPro" id="IPR009078">
    <property type="entry name" value="Ferritin-like_SF"/>
</dbReference>
<gene>
    <name evidence="14" type="ORF">Cni_G20280</name>
</gene>
<sequence>MKFGLKPGHFADHIALTKPKDMIELQEKATRFIDMEELQEAKKANRQNLKAIIEDRKSKRADRKREHHNRHKQNNGRGPRSPLRPNAQYERNTPFNTRKETILRDIYNLKLLKYPANAGKQKMSPNVDMNKKYAFHDTYGHTTEDCIVLGDQLEELVYARHLDSWQTSPSAGWRRRLPSTTDRFKEMHACSKELPDDYLVCLVGDMITEEALPTYQIFFNTFDGVRDETGMSATSLARWMRAWI</sequence>
<evidence type="ECO:0000256" key="3">
    <source>
        <dbReference type="ARBA" id="ARBA00008749"/>
    </source>
</evidence>
<dbReference type="AlphaFoldDB" id="A0AAQ3KM87"/>
<evidence type="ECO:0000256" key="4">
    <source>
        <dbReference type="ARBA" id="ARBA00011738"/>
    </source>
</evidence>
<keyword evidence="6" id="KW-0479">Metal-binding</keyword>
<keyword evidence="8" id="KW-0809">Transit peptide</keyword>
<comment type="cofactor">
    <cofactor evidence="1">
        <name>Fe(2+)</name>
        <dbReference type="ChEBI" id="CHEBI:29033"/>
    </cofactor>
</comment>
<evidence type="ECO:0000256" key="12">
    <source>
        <dbReference type="ARBA" id="ARBA00023160"/>
    </source>
</evidence>
<evidence type="ECO:0000256" key="10">
    <source>
        <dbReference type="ARBA" id="ARBA00023004"/>
    </source>
</evidence>
<dbReference type="Proteomes" id="UP001327560">
    <property type="component" value="Chromosome 6"/>
</dbReference>
<evidence type="ECO:0000256" key="5">
    <source>
        <dbReference type="ARBA" id="ARBA00022516"/>
    </source>
</evidence>
<protein>
    <submittedName>
        <fullName evidence="14">Uncharacterized protein</fullName>
    </submittedName>
</protein>
<keyword evidence="11" id="KW-0443">Lipid metabolism</keyword>
<evidence type="ECO:0000256" key="13">
    <source>
        <dbReference type="SAM" id="MobiDB-lite"/>
    </source>
</evidence>
<comment type="subunit">
    <text evidence="4">Homodimer.</text>
</comment>
<dbReference type="GO" id="GO:0045300">
    <property type="term" value="F:stearoyl-[ACP] desaturase activity"/>
    <property type="evidence" value="ECO:0007669"/>
    <property type="project" value="InterPro"/>
</dbReference>
<dbReference type="Gene3D" id="1.10.620.20">
    <property type="entry name" value="Ribonucleotide Reductase, subunit A"/>
    <property type="match status" value="1"/>
</dbReference>
<dbReference type="InterPro" id="IPR012348">
    <property type="entry name" value="RNR-like"/>
</dbReference>
<dbReference type="PANTHER" id="PTHR31155:SF9">
    <property type="entry name" value="STEAROYL-[ACYL-CARRIER-PROTEIN] 9-DESATURASE 7, CHLOROPLASTIC"/>
    <property type="match status" value="1"/>
</dbReference>
<keyword evidence="9" id="KW-0560">Oxidoreductase</keyword>
<evidence type="ECO:0000313" key="15">
    <source>
        <dbReference type="Proteomes" id="UP001327560"/>
    </source>
</evidence>
<dbReference type="Pfam" id="PF03405">
    <property type="entry name" value="FA_desaturase_2"/>
    <property type="match status" value="1"/>
</dbReference>
<feature type="region of interest" description="Disordered" evidence="13">
    <location>
        <begin position="49"/>
        <end position="95"/>
    </location>
</feature>
<comment type="pathway">
    <text evidence="2">Lipid metabolism; fatty acid metabolism.</text>
</comment>
<accession>A0AAQ3KM87</accession>
<reference evidence="14 15" key="1">
    <citation type="submission" date="2023-10" db="EMBL/GenBank/DDBJ databases">
        <title>Chromosome-scale genome assembly provides insights into flower coloration mechanisms of Canna indica.</title>
        <authorList>
            <person name="Li C."/>
        </authorList>
    </citation>
    <scope>NUCLEOTIDE SEQUENCE [LARGE SCALE GENOMIC DNA]</scope>
    <source>
        <tissue evidence="14">Flower</tissue>
    </source>
</reference>
<evidence type="ECO:0000256" key="8">
    <source>
        <dbReference type="ARBA" id="ARBA00022946"/>
    </source>
</evidence>
<evidence type="ECO:0000256" key="11">
    <source>
        <dbReference type="ARBA" id="ARBA00023098"/>
    </source>
</evidence>
<dbReference type="PANTHER" id="PTHR31155">
    <property type="entry name" value="ACYL- ACYL-CARRIER-PROTEIN DESATURASE-RELATED"/>
    <property type="match status" value="1"/>
</dbReference>
<name>A0AAQ3KM87_9LILI</name>
<evidence type="ECO:0000256" key="2">
    <source>
        <dbReference type="ARBA" id="ARBA00004872"/>
    </source>
</evidence>
<comment type="similarity">
    <text evidence="3">Belongs to the fatty acid desaturase type 2 family.</text>
</comment>